<gene>
    <name evidence="1" type="ORF">METZ01_LOCUS382803</name>
</gene>
<dbReference type="EMBL" id="UINC01141919">
    <property type="protein sequence ID" value="SVD29949.1"/>
    <property type="molecule type" value="Genomic_DNA"/>
</dbReference>
<accession>A0A382U6L6</accession>
<proteinExistence type="predicted"/>
<organism evidence="1">
    <name type="scientific">marine metagenome</name>
    <dbReference type="NCBI Taxonomy" id="408172"/>
    <lineage>
        <taxon>unclassified sequences</taxon>
        <taxon>metagenomes</taxon>
        <taxon>ecological metagenomes</taxon>
    </lineage>
</organism>
<evidence type="ECO:0000313" key="1">
    <source>
        <dbReference type="EMBL" id="SVD29949.1"/>
    </source>
</evidence>
<name>A0A382U6L6_9ZZZZ</name>
<protein>
    <submittedName>
        <fullName evidence="1">Uncharacterized protein</fullName>
    </submittedName>
</protein>
<sequence>MAETIISPGVFTEERDLSFLPQGIAGIGAAIVGPTEKGPAFTPTTVTSISEFNKIFGDNTEDKNEYFVPITARQYFEGGATSLTVVRTLHLTGYHYGAGEVIYIFASGSNGHTDQSVGENSESGSALLAVLAPAEGTHNATNASATTTEYSASAFTI</sequence>
<feature type="non-terminal residue" evidence="1">
    <location>
        <position position="157"/>
    </location>
</feature>
<dbReference type="Gene3D" id="3.40.50.11780">
    <property type="match status" value="1"/>
</dbReference>
<dbReference type="AlphaFoldDB" id="A0A382U6L6"/>
<reference evidence="1" key="1">
    <citation type="submission" date="2018-05" db="EMBL/GenBank/DDBJ databases">
        <authorList>
            <person name="Lanie J.A."/>
            <person name="Ng W.-L."/>
            <person name="Kazmierczak K.M."/>
            <person name="Andrzejewski T.M."/>
            <person name="Davidsen T.M."/>
            <person name="Wayne K.J."/>
            <person name="Tettelin H."/>
            <person name="Glass J.I."/>
            <person name="Rusch D."/>
            <person name="Podicherti R."/>
            <person name="Tsui H.-C.T."/>
            <person name="Winkler M.E."/>
        </authorList>
    </citation>
    <scope>NUCLEOTIDE SEQUENCE</scope>
</reference>